<dbReference type="OrthoDB" id="9800524at2"/>
<evidence type="ECO:0000256" key="1">
    <source>
        <dbReference type="ARBA" id="ARBA00001946"/>
    </source>
</evidence>
<comment type="similarity">
    <text evidence="7">Belongs to the PINc/VapC protein family.</text>
</comment>
<dbReference type="Proteomes" id="UP000315677">
    <property type="component" value="Unassembled WGS sequence"/>
</dbReference>
<keyword evidence="10" id="KW-1185">Reference proteome</keyword>
<evidence type="ECO:0000256" key="7">
    <source>
        <dbReference type="ARBA" id="ARBA00038093"/>
    </source>
</evidence>
<proteinExistence type="inferred from homology"/>
<keyword evidence="6" id="KW-0460">Magnesium</keyword>
<gene>
    <name evidence="9" type="ORF">FB558_2150</name>
</gene>
<evidence type="ECO:0000256" key="4">
    <source>
        <dbReference type="ARBA" id="ARBA00022723"/>
    </source>
</evidence>
<organism evidence="9 10">
    <name type="scientific">Pseudonocardia kunmingensis</name>
    <dbReference type="NCBI Taxonomy" id="630975"/>
    <lineage>
        <taxon>Bacteria</taxon>
        <taxon>Bacillati</taxon>
        <taxon>Actinomycetota</taxon>
        <taxon>Actinomycetes</taxon>
        <taxon>Pseudonocardiales</taxon>
        <taxon>Pseudonocardiaceae</taxon>
        <taxon>Pseudonocardia</taxon>
    </lineage>
</organism>
<keyword evidence="5" id="KW-0378">Hydrolase</keyword>
<dbReference type="InterPro" id="IPR050556">
    <property type="entry name" value="Type_II_TA_system_RNase"/>
</dbReference>
<dbReference type="CDD" id="cd09854">
    <property type="entry name" value="PIN_VapC-like"/>
    <property type="match status" value="1"/>
</dbReference>
<keyword evidence="4" id="KW-0479">Metal-binding</keyword>
<evidence type="ECO:0000256" key="3">
    <source>
        <dbReference type="ARBA" id="ARBA00022722"/>
    </source>
</evidence>
<protein>
    <recommendedName>
        <fullName evidence="8">PIN domain-containing protein</fullName>
    </recommendedName>
</protein>
<dbReference type="PANTHER" id="PTHR33653">
    <property type="entry name" value="RIBONUCLEASE VAPC2"/>
    <property type="match status" value="1"/>
</dbReference>
<dbReference type="AlphaFoldDB" id="A0A543E196"/>
<dbReference type="InterPro" id="IPR002716">
    <property type="entry name" value="PIN_dom"/>
</dbReference>
<evidence type="ECO:0000256" key="5">
    <source>
        <dbReference type="ARBA" id="ARBA00022801"/>
    </source>
</evidence>
<dbReference type="GO" id="GO:0046872">
    <property type="term" value="F:metal ion binding"/>
    <property type="evidence" value="ECO:0007669"/>
    <property type="project" value="UniProtKB-KW"/>
</dbReference>
<sequence length="135" mass="14502">MITAVDTNVLLDVFGADETFGPRSRSALEQSLGEGALVVSDAVWAETVAAFPDHKAATDAFARLGVGYSAPTHEAATRAGMAWRSYRAAGGPRTRVVADFVIGAHALVQADRLLTRDRGFYRRYFTDLTVLDPTA</sequence>
<dbReference type="PANTHER" id="PTHR33653:SF1">
    <property type="entry name" value="RIBONUCLEASE VAPC2"/>
    <property type="match status" value="1"/>
</dbReference>
<comment type="cofactor">
    <cofactor evidence="1">
        <name>Mg(2+)</name>
        <dbReference type="ChEBI" id="CHEBI:18420"/>
    </cofactor>
</comment>
<dbReference type="Gene3D" id="3.40.50.1010">
    <property type="entry name" value="5'-nuclease"/>
    <property type="match status" value="1"/>
</dbReference>
<dbReference type="RefSeq" id="WP_142051068.1">
    <property type="nucleotide sequence ID" value="NZ_VFPA01000001.1"/>
</dbReference>
<accession>A0A543E196</accession>
<keyword evidence="3" id="KW-0540">Nuclease</keyword>
<dbReference type="GO" id="GO:0016787">
    <property type="term" value="F:hydrolase activity"/>
    <property type="evidence" value="ECO:0007669"/>
    <property type="project" value="UniProtKB-KW"/>
</dbReference>
<evidence type="ECO:0000313" key="10">
    <source>
        <dbReference type="Proteomes" id="UP000315677"/>
    </source>
</evidence>
<keyword evidence="2" id="KW-1277">Toxin-antitoxin system</keyword>
<reference evidence="9 10" key="1">
    <citation type="submission" date="2019-06" db="EMBL/GenBank/DDBJ databases">
        <title>Sequencing the genomes of 1000 actinobacteria strains.</title>
        <authorList>
            <person name="Klenk H.-P."/>
        </authorList>
    </citation>
    <scope>NUCLEOTIDE SEQUENCE [LARGE SCALE GENOMIC DNA]</scope>
    <source>
        <strain evidence="9 10">DSM 45301</strain>
    </source>
</reference>
<dbReference type="EMBL" id="VFPA01000001">
    <property type="protein sequence ID" value="TQM15366.1"/>
    <property type="molecule type" value="Genomic_DNA"/>
</dbReference>
<feature type="domain" description="PIN" evidence="8">
    <location>
        <begin position="5"/>
        <end position="124"/>
    </location>
</feature>
<dbReference type="InterPro" id="IPR029060">
    <property type="entry name" value="PIN-like_dom_sf"/>
</dbReference>
<evidence type="ECO:0000256" key="2">
    <source>
        <dbReference type="ARBA" id="ARBA00022649"/>
    </source>
</evidence>
<evidence type="ECO:0000259" key="8">
    <source>
        <dbReference type="Pfam" id="PF01850"/>
    </source>
</evidence>
<dbReference type="Pfam" id="PF01850">
    <property type="entry name" value="PIN"/>
    <property type="match status" value="1"/>
</dbReference>
<evidence type="ECO:0000313" key="9">
    <source>
        <dbReference type="EMBL" id="TQM15366.1"/>
    </source>
</evidence>
<name>A0A543E196_9PSEU</name>
<evidence type="ECO:0000256" key="6">
    <source>
        <dbReference type="ARBA" id="ARBA00022842"/>
    </source>
</evidence>
<dbReference type="SUPFAM" id="SSF88723">
    <property type="entry name" value="PIN domain-like"/>
    <property type="match status" value="1"/>
</dbReference>
<dbReference type="GO" id="GO:0004518">
    <property type="term" value="F:nuclease activity"/>
    <property type="evidence" value="ECO:0007669"/>
    <property type="project" value="UniProtKB-KW"/>
</dbReference>
<comment type="caution">
    <text evidence="9">The sequence shown here is derived from an EMBL/GenBank/DDBJ whole genome shotgun (WGS) entry which is preliminary data.</text>
</comment>